<evidence type="ECO:0000256" key="2">
    <source>
        <dbReference type="ARBA" id="ARBA00022643"/>
    </source>
</evidence>
<dbReference type="InterPro" id="IPR029039">
    <property type="entry name" value="Flavoprotein-like_sf"/>
</dbReference>
<accession>A0A7G6E7R0</accession>
<dbReference type="SUPFAM" id="SSF52218">
    <property type="entry name" value="Flavoproteins"/>
    <property type="match status" value="1"/>
</dbReference>
<evidence type="ECO:0000256" key="1">
    <source>
        <dbReference type="ARBA" id="ARBA00022630"/>
    </source>
</evidence>
<protein>
    <submittedName>
        <fullName evidence="4">Flavodoxin family protein</fullName>
    </submittedName>
</protein>
<dbReference type="AlphaFoldDB" id="A0A7G6E7R0"/>
<feature type="domain" description="NADPH-dependent FMN reductase-like" evidence="3">
    <location>
        <begin position="4"/>
        <end position="141"/>
    </location>
</feature>
<dbReference type="PANTHER" id="PTHR43278:SF2">
    <property type="entry name" value="IRON-SULFUR FLAVOPROTEIN"/>
    <property type="match status" value="1"/>
</dbReference>
<evidence type="ECO:0000313" key="4">
    <source>
        <dbReference type="EMBL" id="QNB48114.1"/>
    </source>
</evidence>
<evidence type="ECO:0000313" key="5">
    <source>
        <dbReference type="Proteomes" id="UP000515847"/>
    </source>
</evidence>
<reference evidence="4 5" key="1">
    <citation type="journal article" date="2019" name="Front. Microbiol.">
        <title>Thermoanaerosceptrum fracticalcis gen. nov. sp. nov., a Novel Fumarate-Fermenting Microorganism From a Deep Fractured Carbonate Aquifer of the US Great Basin.</title>
        <authorList>
            <person name="Hamilton-Brehm S.D."/>
            <person name="Stewart L.E."/>
            <person name="Zavarin M."/>
            <person name="Caldwell M."/>
            <person name="Lawson P.A."/>
            <person name="Onstott T.C."/>
            <person name="Grzymski J."/>
            <person name="Neveux I."/>
            <person name="Lollar B.S."/>
            <person name="Russell C.E."/>
            <person name="Moser D.P."/>
        </authorList>
    </citation>
    <scope>NUCLEOTIDE SEQUENCE [LARGE SCALE GENOMIC DNA]</scope>
    <source>
        <strain evidence="4 5">DRI-13</strain>
    </source>
</reference>
<keyword evidence="1" id="KW-0285">Flavoprotein</keyword>
<proteinExistence type="predicted"/>
<keyword evidence="5" id="KW-1185">Reference proteome</keyword>
<dbReference type="RefSeq" id="WP_034420763.1">
    <property type="nucleotide sequence ID" value="NZ_CP045798.1"/>
</dbReference>
<dbReference type="GO" id="GO:0016491">
    <property type="term" value="F:oxidoreductase activity"/>
    <property type="evidence" value="ECO:0007669"/>
    <property type="project" value="InterPro"/>
</dbReference>
<name>A0A7G6E7R0_THEFR</name>
<dbReference type="InterPro" id="IPR051796">
    <property type="entry name" value="ISF_SsuE-like"/>
</dbReference>
<dbReference type="KEGG" id="tfr:BR63_18690"/>
<gene>
    <name evidence="4" type="ORF">BR63_18690</name>
</gene>
<dbReference type="Gene3D" id="3.40.50.360">
    <property type="match status" value="1"/>
</dbReference>
<dbReference type="OrthoDB" id="9805976at2"/>
<evidence type="ECO:0000259" key="3">
    <source>
        <dbReference type="Pfam" id="PF03358"/>
    </source>
</evidence>
<sequence>MGKKVLGLVASPRRMGNCEMLLKEIMLAGEDWEKEIIYLHELEIKPCKACYRCLPSGALCPEKDDFNYLLDKIAQSDGIILAAPCYFLGPNAILKNIMDRFISVGNEADRFKGKPCFTVTTYGVEGWQGFSREFTNLFARFLHLDLKDSFLIKSSYPGECFTDEKLLQALREAGRNLFKPGYISQPPSLACPVCWNPYLSLQAEGVVWCPVCGSRGKIDLKEGNIFLEFTDAGEHRFTPEAMGHHFGEVLPATMETFLARRQEVKELQKKYRQFNWDVEKPAQK</sequence>
<keyword evidence="2" id="KW-0288">FMN</keyword>
<dbReference type="EMBL" id="CP045798">
    <property type="protein sequence ID" value="QNB48114.1"/>
    <property type="molecule type" value="Genomic_DNA"/>
</dbReference>
<organism evidence="4 5">
    <name type="scientific">Thermanaerosceptrum fracticalcis</name>
    <dbReference type="NCBI Taxonomy" id="1712410"/>
    <lineage>
        <taxon>Bacteria</taxon>
        <taxon>Bacillati</taxon>
        <taxon>Bacillota</taxon>
        <taxon>Clostridia</taxon>
        <taxon>Eubacteriales</taxon>
        <taxon>Peptococcaceae</taxon>
        <taxon>Thermanaerosceptrum</taxon>
    </lineage>
</organism>
<dbReference type="Pfam" id="PF03358">
    <property type="entry name" value="FMN_red"/>
    <property type="match status" value="1"/>
</dbReference>
<dbReference type="InterPro" id="IPR005025">
    <property type="entry name" value="FMN_Rdtase-like_dom"/>
</dbReference>
<dbReference type="PANTHER" id="PTHR43278">
    <property type="entry name" value="NAD(P)H-DEPENDENT FMN-CONTAINING OXIDOREDUCTASE YWQN-RELATED"/>
    <property type="match status" value="1"/>
</dbReference>
<dbReference type="Proteomes" id="UP000515847">
    <property type="component" value="Chromosome"/>
</dbReference>